<keyword evidence="7" id="KW-0436">Ligase</keyword>
<feature type="transmembrane region" description="Helical" evidence="5">
    <location>
        <begin position="60"/>
        <end position="78"/>
    </location>
</feature>
<evidence type="ECO:0000313" key="8">
    <source>
        <dbReference type="Proteomes" id="UP000011721"/>
    </source>
</evidence>
<dbReference type="GO" id="GO:0016020">
    <property type="term" value="C:membrane"/>
    <property type="evidence" value="ECO:0007669"/>
    <property type="project" value="UniProtKB-SubCell"/>
</dbReference>
<reference evidence="8" key="1">
    <citation type="journal article" date="2013" name="Stand. Genomic Sci.">
        <title>Complete genome sequence of Desulfocapsa sulfexigens, a marine deltaproteobacterium specialized in disproportionating inorganic sulfur compounds.</title>
        <authorList>
            <person name="Finster K.W."/>
            <person name="Kjeldsen K.U."/>
            <person name="Kube M."/>
            <person name="Reinhardt R."/>
            <person name="Mussmann M."/>
            <person name="Amann R."/>
            <person name="Schreiber L."/>
        </authorList>
    </citation>
    <scope>NUCLEOTIDE SEQUENCE [LARGE SCALE GENOMIC DNA]</scope>
    <source>
        <strain evidence="8">DSM 10523 / SB164P1</strain>
    </source>
</reference>
<dbReference type="HOGENOM" id="CLU_709263_0_0_7"/>
<evidence type="ECO:0000256" key="2">
    <source>
        <dbReference type="ARBA" id="ARBA00022692"/>
    </source>
</evidence>
<keyword evidence="3 5" id="KW-1133">Transmembrane helix</keyword>
<dbReference type="KEGG" id="dsf:UWK_01803"/>
<dbReference type="EMBL" id="CP003985">
    <property type="protein sequence ID" value="AGF78361.1"/>
    <property type="molecule type" value="Genomic_DNA"/>
</dbReference>
<evidence type="ECO:0000256" key="3">
    <source>
        <dbReference type="ARBA" id="ARBA00022989"/>
    </source>
</evidence>
<dbReference type="InterPro" id="IPR007016">
    <property type="entry name" value="O-antigen_ligase-rel_domated"/>
</dbReference>
<dbReference type="PANTHER" id="PTHR37422:SF13">
    <property type="entry name" value="LIPOPOLYSACCHARIDE BIOSYNTHESIS PROTEIN PA4999-RELATED"/>
    <property type="match status" value="1"/>
</dbReference>
<dbReference type="STRING" id="1167006.UWK_01803"/>
<sequence length="389" mass="44462">MRYLYVGVVLLVLSDWLYDLGLVDFPFSKSLRALLFAMLSIYLLRTGFQFRKFNFPFGHLLTFYAALNIIYSALSLNILDNLYYSIRIIFWLIATVVAYRLSLSGIFSKKKLQQMIISTILISAGFTIYFMTLPETEAGQNAGAYLLLWCLPLLFMTEKSRLKNFGFALAIFAILLTVKRGAMIALVLSLFAYGLTYIIIHGNIRKLIKLLKVLIILTIISSYALATNWDAIQTRFQDTSGSGRDRMYSMLISHWIHSEPSNIIFGFGIQSVQRYTGYIYYGEIMNKSGKYAHSDWIQLMHDFGLLGISFLIWLHIKMLILVLKSYKIRHPFTPSLVMGYVILFLVNIYSGHLMAPGAFYFGLLIAYSSAILRKTHEPTKSRPKYVGAT</sequence>
<feature type="transmembrane region" description="Helical" evidence="5">
    <location>
        <begin position="30"/>
        <end position="48"/>
    </location>
</feature>
<organism evidence="7 8">
    <name type="scientific">Desulfocapsa sulfexigens (strain DSM 10523 / SB164P1)</name>
    <dbReference type="NCBI Taxonomy" id="1167006"/>
    <lineage>
        <taxon>Bacteria</taxon>
        <taxon>Pseudomonadati</taxon>
        <taxon>Thermodesulfobacteriota</taxon>
        <taxon>Desulfobulbia</taxon>
        <taxon>Desulfobulbales</taxon>
        <taxon>Desulfocapsaceae</taxon>
        <taxon>Desulfocapsa</taxon>
    </lineage>
</organism>
<feature type="transmembrane region" description="Helical" evidence="5">
    <location>
        <begin position="207"/>
        <end position="226"/>
    </location>
</feature>
<keyword evidence="2 5" id="KW-0812">Transmembrane</keyword>
<evidence type="ECO:0000259" key="6">
    <source>
        <dbReference type="Pfam" id="PF04932"/>
    </source>
</evidence>
<accession>M1PPM4</accession>
<feature type="transmembrane region" description="Helical" evidence="5">
    <location>
        <begin position="332"/>
        <end position="349"/>
    </location>
</feature>
<gene>
    <name evidence="7" type="ordered locus">UWK_01803</name>
</gene>
<evidence type="ECO:0000256" key="5">
    <source>
        <dbReference type="SAM" id="Phobius"/>
    </source>
</evidence>
<keyword evidence="4 5" id="KW-0472">Membrane</keyword>
<dbReference type="Pfam" id="PF04932">
    <property type="entry name" value="Wzy_C"/>
    <property type="match status" value="1"/>
</dbReference>
<feature type="transmembrane region" description="Helical" evidence="5">
    <location>
        <begin position="355"/>
        <end position="372"/>
    </location>
</feature>
<proteinExistence type="predicted"/>
<feature type="transmembrane region" description="Helical" evidence="5">
    <location>
        <begin position="184"/>
        <end position="200"/>
    </location>
</feature>
<dbReference type="eggNOG" id="COG3307">
    <property type="taxonomic scope" value="Bacteria"/>
</dbReference>
<evidence type="ECO:0000313" key="7">
    <source>
        <dbReference type="EMBL" id="AGF78361.1"/>
    </source>
</evidence>
<name>M1PPM4_DESSD</name>
<protein>
    <submittedName>
        <fullName evidence="7">O-Antigen ligase</fullName>
    </submittedName>
</protein>
<feature type="transmembrane region" description="Helical" evidence="5">
    <location>
        <begin position="162"/>
        <end position="178"/>
    </location>
</feature>
<keyword evidence="8" id="KW-1185">Reference proteome</keyword>
<evidence type="ECO:0000256" key="4">
    <source>
        <dbReference type="ARBA" id="ARBA00023136"/>
    </source>
</evidence>
<dbReference type="GO" id="GO:0016874">
    <property type="term" value="F:ligase activity"/>
    <property type="evidence" value="ECO:0007669"/>
    <property type="project" value="UniProtKB-KW"/>
</dbReference>
<feature type="transmembrane region" description="Helical" evidence="5">
    <location>
        <begin position="138"/>
        <end position="155"/>
    </location>
</feature>
<dbReference type="InterPro" id="IPR051533">
    <property type="entry name" value="WaaL-like"/>
</dbReference>
<comment type="subcellular location">
    <subcellularLocation>
        <location evidence="1">Membrane</location>
        <topology evidence="1">Multi-pass membrane protein</topology>
    </subcellularLocation>
</comment>
<dbReference type="Proteomes" id="UP000011721">
    <property type="component" value="Chromosome"/>
</dbReference>
<dbReference type="AlphaFoldDB" id="M1PPM4"/>
<evidence type="ECO:0000256" key="1">
    <source>
        <dbReference type="ARBA" id="ARBA00004141"/>
    </source>
</evidence>
<feature type="domain" description="O-antigen ligase-related" evidence="6">
    <location>
        <begin position="166"/>
        <end position="311"/>
    </location>
</feature>
<feature type="transmembrane region" description="Helical" evidence="5">
    <location>
        <begin position="115"/>
        <end position="132"/>
    </location>
</feature>
<dbReference type="PANTHER" id="PTHR37422">
    <property type="entry name" value="TEICHURONIC ACID BIOSYNTHESIS PROTEIN TUAE"/>
    <property type="match status" value="1"/>
</dbReference>
<feature type="transmembrane region" description="Helical" evidence="5">
    <location>
        <begin position="303"/>
        <end position="323"/>
    </location>
</feature>
<feature type="transmembrane region" description="Helical" evidence="5">
    <location>
        <begin position="84"/>
        <end position="103"/>
    </location>
</feature>